<comment type="caution">
    <text evidence="1">The sequence shown here is derived from an EMBL/GenBank/DDBJ whole genome shotgun (WGS) entry which is preliminary data.</text>
</comment>
<gene>
    <name evidence="1" type="ORF">AWC38_SpisGene2430</name>
</gene>
<dbReference type="EMBL" id="LSMT01000019">
    <property type="protein sequence ID" value="PFX32765.1"/>
    <property type="molecule type" value="Genomic_DNA"/>
</dbReference>
<name>A0A2B4SWH8_STYPI</name>
<evidence type="ECO:0000313" key="2">
    <source>
        <dbReference type="Proteomes" id="UP000225706"/>
    </source>
</evidence>
<dbReference type="OrthoDB" id="9970438at2759"/>
<dbReference type="Proteomes" id="UP000225706">
    <property type="component" value="Unassembled WGS sequence"/>
</dbReference>
<reference evidence="2" key="1">
    <citation type="journal article" date="2017" name="bioRxiv">
        <title>Comparative analysis of the genomes of Stylophora pistillata and Acropora digitifera provides evidence for extensive differences between species of corals.</title>
        <authorList>
            <person name="Voolstra C.R."/>
            <person name="Li Y."/>
            <person name="Liew Y.J."/>
            <person name="Baumgarten S."/>
            <person name="Zoccola D."/>
            <person name="Flot J.-F."/>
            <person name="Tambutte S."/>
            <person name="Allemand D."/>
            <person name="Aranda M."/>
        </authorList>
    </citation>
    <scope>NUCLEOTIDE SEQUENCE [LARGE SCALE GENOMIC DNA]</scope>
</reference>
<protein>
    <submittedName>
        <fullName evidence="1">Uncharacterized protein</fullName>
    </submittedName>
</protein>
<keyword evidence="2" id="KW-1185">Reference proteome</keyword>
<accession>A0A2B4SWH8</accession>
<proteinExistence type="predicted"/>
<organism evidence="1 2">
    <name type="scientific">Stylophora pistillata</name>
    <name type="common">Smooth cauliflower coral</name>
    <dbReference type="NCBI Taxonomy" id="50429"/>
    <lineage>
        <taxon>Eukaryota</taxon>
        <taxon>Metazoa</taxon>
        <taxon>Cnidaria</taxon>
        <taxon>Anthozoa</taxon>
        <taxon>Hexacorallia</taxon>
        <taxon>Scleractinia</taxon>
        <taxon>Astrocoeniina</taxon>
        <taxon>Pocilloporidae</taxon>
        <taxon>Stylophora</taxon>
    </lineage>
</organism>
<sequence>MNTFEDIAHLYSLFQGVTGASGQLDFKGRVMSYKAEGRIHKLQWVYDGTAWDVESGTCAEARHYKSTQGVTGASGQLNFKDRVISYNAECRMDKLKWVYPGTACDVESGTSVKTRHYKSTRGAIEIAVKELIGDLKAKGILR</sequence>
<dbReference type="AlphaFoldDB" id="A0A2B4SWH8"/>
<evidence type="ECO:0000313" key="1">
    <source>
        <dbReference type="EMBL" id="PFX32765.1"/>
    </source>
</evidence>